<evidence type="ECO:0000313" key="11">
    <source>
        <dbReference type="EMBL" id="OGD73866.1"/>
    </source>
</evidence>
<evidence type="ECO:0000256" key="2">
    <source>
        <dbReference type="ARBA" id="ARBA00005065"/>
    </source>
</evidence>
<keyword evidence="7" id="KW-0479">Metal-binding</keyword>
<comment type="caution">
    <text evidence="11">The sequence shown here is derived from an EMBL/GenBank/DDBJ whole genome shotgun (WGS) entry which is preliminary data.</text>
</comment>
<evidence type="ECO:0000256" key="10">
    <source>
        <dbReference type="NCBIfam" id="TIGR00550"/>
    </source>
</evidence>
<name>A0A1F5F2S4_9BACT</name>
<evidence type="ECO:0000256" key="4">
    <source>
        <dbReference type="ARBA" id="ARBA00022485"/>
    </source>
</evidence>
<evidence type="ECO:0000256" key="7">
    <source>
        <dbReference type="ARBA" id="ARBA00022723"/>
    </source>
</evidence>
<keyword evidence="4" id="KW-0004">4Fe-4S</keyword>
<dbReference type="EC" id="2.5.1.72" evidence="3 10"/>
<accession>A0A1F5F2S4</accession>
<dbReference type="InterPro" id="IPR003473">
    <property type="entry name" value="NadA"/>
</dbReference>
<dbReference type="Gene3D" id="3.40.50.10800">
    <property type="entry name" value="NadA-like"/>
    <property type="match status" value="3"/>
</dbReference>
<dbReference type="PANTHER" id="PTHR30573:SF0">
    <property type="entry name" value="QUINOLINATE SYNTHASE, CHLOROPLASTIC"/>
    <property type="match status" value="1"/>
</dbReference>
<evidence type="ECO:0000313" key="12">
    <source>
        <dbReference type="Proteomes" id="UP000177187"/>
    </source>
</evidence>
<dbReference type="PANTHER" id="PTHR30573">
    <property type="entry name" value="QUINOLINATE SYNTHETASE A"/>
    <property type="match status" value="1"/>
</dbReference>
<dbReference type="NCBIfam" id="TIGR00550">
    <property type="entry name" value="nadA"/>
    <property type="match status" value="1"/>
</dbReference>
<keyword evidence="8" id="KW-0408">Iron</keyword>
<evidence type="ECO:0000256" key="6">
    <source>
        <dbReference type="ARBA" id="ARBA00022679"/>
    </source>
</evidence>
<dbReference type="Pfam" id="PF02445">
    <property type="entry name" value="NadA"/>
    <property type="match status" value="1"/>
</dbReference>
<evidence type="ECO:0000256" key="9">
    <source>
        <dbReference type="ARBA" id="ARBA00023014"/>
    </source>
</evidence>
<dbReference type="GO" id="GO:0051539">
    <property type="term" value="F:4 iron, 4 sulfur cluster binding"/>
    <property type="evidence" value="ECO:0007669"/>
    <property type="project" value="UniProtKB-KW"/>
</dbReference>
<evidence type="ECO:0000256" key="5">
    <source>
        <dbReference type="ARBA" id="ARBA00022642"/>
    </source>
</evidence>
<evidence type="ECO:0000256" key="8">
    <source>
        <dbReference type="ARBA" id="ARBA00023004"/>
    </source>
</evidence>
<evidence type="ECO:0000256" key="3">
    <source>
        <dbReference type="ARBA" id="ARBA00012669"/>
    </source>
</evidence>
<dbReference type="InterPro" id="IPR036094">
    <property type="entry name" value="NadA_sf"/>
</dbReference>
<dbReference type="STRING" id="1817816.A2Y64_00635"/>
<dbReference type="GO" id="GO:0034628">
    <property type="term" value="P:'de novo' NAD+ biosynthetic process from L-aspartate"/>
    <property type="evidence" value="ECO:0007669"/>
    <property type="project" value="TreeGrafter"/>
</dbReference>
<dbReference type="SUPFAM" id="SSF142754">
    <property type="entry name" value="NadA-like"/>
    <property type="match status" value="1"/>
</dbReference>
<protein>
    <recommendedName>
        <fullName evidence="3 10">Quinolinate synthase</fullName>
        <ecNumber evidence="3 10">2.5.1.72</ecNumber>
    </recommendedName>
</protein>
<dbReference type="EMBL" id="MFAF01000112">
    <property type="protein sequence ID" value="OGD73866.1"/>
    <property type="molecule type" value="Genomic_DNA"/>
</dbReference>
<dbReference type="GO" id="GO:0008987">
    <property type="term" value="F:quinolinate synthetase A activity"/>
    <property type="evidence" value="ECO:0007669"/>
    <property type="project" value="UniProtKB-UniRule"/>
</dbReference>
<keyword evidence="9" id="KW-0411">Iron-sulfur</keyword>
<dbReference type="AlphaFoldDB" id="A0A1F5F2S4"/>
<dbReference type="GO" id="GO:0046872">
    <property type="term" value="F:metal ion binding"/>
    <property type="evidence" value="ECO:0007669"/>
    <property type="project" value="UniProtKB-KW"/>
</dbReference>
<keyword evidence="5" id="KW-0662">Pyridine nucleotide biosynthesis</keyword>
<reference evidence="11 12" key="1">
    <citation type="journal article" date="2016" name="Nat. Commun.">
        <title>Thousands of microbial genomes shed light on interconnected biogeochemical processes in an aquifer system.</title>
        <authorList>
            <person name="Anantharaman K."/>
            <person name="Brown C.T."/>
            <person name="Hug L.A."/>
            <person name="Sharon I."/>
            <person name="Castelle C.J."/>
            <person name="Probst A.J."/>
            <person name="Thomas B.C."/>
            <person name="Singh A."/>
            <person name="Wilkins M.J."/>
            <person name="Karaoz U."/>
            <person name="Brodie E.L."/>
            <person name="Williams K.H."/>
            <person name="Hubbard S.S."/>
            <person name="Banfield J.F."/>
        </authorList>
    </citation>
    <scope>NUCLEOTIDE SEQUENCE [LARGE SCALE GENOMIC DNA]</scope>
</reference>
<comment type="cofactor">
    <cofactor evidence="1">
        <name>[4Fe-4S] cluster</name>
        <dbReference type="ChEBI" id="CHEBI:49883"/>
    </cofactor>
</comment>
<organism evidence="11 12">
    <name type="scientific">Candidatus Coatesbacteria bacterium RBG_13_66_14</name>
    <dbReference type="NCBI Taxonomy" id="1817816"/>
    <lineage>
        <taxon>Bacteria</taxon>
        <taxon>Candidatus Coatesiibacteriota</taxon>
    </lineage>
</organism>
<evidence type="ECO:0000256" key="1">
    <source>
        <dbReference type="ARBA" id="ARBA00001966"/>
    </source>
</evidence>
<comment type="pathway">
    <text evidence="2">Cofactor biosynthesis; NAD(+) biosynthesis; quinolinate from iminoaspartate: step 1/1.</text>
</comment>
<dbReference type="UniPathway" id="UPA00253">
    <property type="reaction ID" value="UER00327"/>
</dbReference>
<proteinExistence type="predicted"/>
<dbReference type="NCBIfam" id="NF006878">
    <property type="entry name" value="PRK09375.1-2"/>
    <property type="match status" value="1"/>
</dbReference>
<sequence>MTRPLDTDFMLDGIARLRRERGAVILAHNYQLPEVQATADLTGDSLGLARHAAETDACLIVLCGVEFMAETAAILCPDKRVLLPELRAGCPMADMITSDDVLEAREKTPELYVVTYVNSSAEVKAASDVCCTSANAVDILRKAPAGRPVLFCPDRHLGEWAALQVGRLDIGLYPAETDIRLWPGFCPTHHRLTLEDLQRVKAAHPRAKVMVHPECRLEVCRAADRVASTGGMLKYPGETDDREFIVGTEVGLLDPLRRAYPDRLFHPAAAEKMVCWNMKVTTLESVYAALAEDRYPIAVPEEVAAPARRAIERMLEA</sequence>
<gene>
    <name evidence="11" type="ORF">A2Y64_00635</name>
</gene>
<keyword evidence="6" id="KW-0808">Transferase</keyword>
<dbReference type="Proteomes" id="UP000177187">
    <property type="component" value="Unassembled WGS sequence"/>
</dbReference>